<dbReference type="InterPro" id="IPR025736">
    <property type="entry name" value="PucR_C-HTH_dom"/>
</dbReference>
<evidence type="ECO:0000313" key="3">
    <source>
        <dbReference type="EMBL" id="GIM71804.1"/>
    </source>
</evidence>
<keyword evidence="4" id="KW-1185">Reference proteome</keyword>
<feature type="domain" description="PucR-like N-terminal" evidence="2">
    <location>
        <begin position="23"/>
        <end position="185"/>
    </location>
</feature>
<gene>
    <name evidence="3" type="ORF">Aau02nite_47800</name>
</gene>
<dbReference type="InterPro" id="IPR058663">
    <property type="entry name" value="PucR-like_N"/>
</dbReference>
<proteinExistence type="predicted"/>
<reference evidence="3" key="1">
    <citation type="submission" date="2021-03" db="EMBL/GenBank/DDBJ databases">
        <title>Whole genome shotgun sequence of Actinoplanes auranticolor NBRC 12245.</title>
        <authorList>
            <person name="Komaki H."/>
            <person name="Tamura T."/>
        </authorList>
    </citation>
    <scope>NUCLEOTIDE SEQUENCE</scope>
    <source>
        <strain evidence="3">NBRC 12245</strain>
    </source>
</reference>
<accession>A0A919SHK5</accession>
<sequence>MTRPLQADSHATRSSRAKPPEVFPRHLAVIMRAELPSLATEIITEIRETIPEYARPMDGPYGQAMRLGVEHALESFIDQIADPSASHEGWDGVFRRLGRYEANEDRSLDSLQAAYRVGARLAWQRAVKVGRREGLLSSIMFQLADTLLGYIDQLATLSVEGYMEAKARNADALNQWRRRLLRLILESPPAPESAVKDLANLAGWTVPDEVTMIAVCLRNRDATPPTDDVLSDLDCVEPYLLVPGRPSADRRTRLVAEFPGSRLAIGPTVRLSAAADSLRWARQALALAESGAIDTGPVILCEEHLCEMLLFSDWALVEQLADREFAAVREMTPHRRDRLVETLEAWLDARGSASKIAERLRVHPQTVRYRMRQLEQSLGEQLDDPDSRFAMELVLRARRLHERANGVVK</sequence>
<dbReference type="Proteomes" id="UP000681340">
    <property type="component" value="Unassembled WGS sequence"/>
</dbReference>
<evidence type="ECO:0000259" key="1">
    <source>
        <dbReference type="Pfam" id="PF13556"/>
    </source>
</evidence>
<dbReference type="Gene3D" id="1.10.10.2840">
    <property type="entry name" value="PucR C-terminal helix-turn-helix domain"/>
    <property type="match status" value="1"/>
</dbReference>
<feature type="domain" description="PucR C-terminal helix-turn-helix" evidence="1">
    <location>
        <begin position="339"/>
        <end position="397"/>
    </location>
</feature>
<name>A0A919SHK5_9ACTN</name>
<organism evidence="3 4">
    <name type="scientific">Actinoplanes auranticolor</name>
    <dbReference type="NCBI Taxonomy" id="47988"/>
    <lineage>
        <taxon>Bacteria</taxon>
        <taxon>Bacillati</taxon>
        <taxon>Actinomycetota</taxon>
        <taxon>Actinomycetes</taxon>
        <taxon>Micromonosporales</taxon>
        <taxon>Micromonosporaceae</taxon>
        <taxon>Actinoplanes</taxon>
    </lineage>
</organism>
<dbReference type="EMBL" id="BOQL01000038">
    <property type="protein sequence ID" value="GIM71804.1"/>
    <property type="molecule type" value="Genomic_DNA"/>
</dbReference>
<dbReference type="PANTHER" id="PTHR33744:SF1">
    <property type="entry name" value="DNA-BINDING TRANSCRIPTIONAL ACTIVATOR ADER"/>
    <property type="match status" value="1"/>
</dbReference>
<dbReference type="AlphaFoldDB" id="A0A919SHK5"/>
<evidence type="ECO:0000259" key="2">
    <source>
        <dbReference type="Pfam" id="PF25906"/>
    </source>
</evidence>
<protein>
    <submittedName>
        <fullName evidence="3">Fis family transcriptional regulator</fullName>
    </submittedName>
</protein>
<evidence type="ECO:0000313" key="4">
    <source>
        <dbReference type="Proteomes" id="UP000681340"/>
    </source>
</evidence>
<dbReference type="RefSeq" id="WP_212990761.1">
    <property type="nucleotide sequence ID" value="NZ_BAABEA010000025.1"/>
</dbReference>
<dbReference type="Pfam" id="PF13556">
    <property type="entry name" value="HTH_30"/>
    <property type="match status" value="1"/>
</dbReference>
<dbReference type="PANTHER" id="PTHR33744">
    <property type="entry name" value="CARBOHYDRATE DIACID REGULATOR"/>
    <property type="match status" value="1"/>
</dbReference>
<dbReference type="Pfam" id="PF25906">
    <property type="entry name" value="PucR-like_N"/>
    <property type="match status" value="1"/>
</dbReference>
<dbReference type="InterPro" id="IPR051448">
    <property type="entry name" value="CdaR-like_regulators"/>
</dbReference>
<comment type="caution">
    <text evidence="3">The sequence shown here is derived from an EMBL/GenBank/DDBJ whole genome shotgun (WGS) entry which is preliminary data.</text>
</comment>
<dbReference type="InterPro" id="IPR042070">
    <property type="entry name" value="PucR_C-HTH_sf"/>
</dbReference>